<reference evidence="2" key="1">
    <citation type="journal article" date="2010" name="Nature">
        <title>The Amphimedon queenslandica genome and the evolution of animal complexity.</title>
        <authorList>
            <person name="Srivastava M."/>
            <person name="Simakov O."/>
            <person name="Chapman J."/>
            <person name="Fahey B."/>
            <person name="Gauthier M.E."/>
            <person name="Mitros T."/>
            <person name="Richards G.S."/>
            <person name="Conaco C."/>
            <person name="Dacre M."/>
            <person name="Hellsten U."/>
            <person name="Larroux C."/>
            <person name="Putnam N.H."/>
            <person name="Stanke M."/>
            <person name="Adamska M."/>
            <person name="Darling A."/>
            <person name="Degnan S.M."/>
            <person name="Oakley T.H."/>
            <person name="Plachetzki D.C."/>
            <person name="Zhai Y."/>
            <person name="Adamski M."/>
            <person name="Calcino A."/>
            <person name="Cummins S.F."/>
            <person name="Goodstein D.M."/>
            <person name="Harris C."/>
            <person name="Jackson D.J."/>
            <person name="Leys S.P."/>
            <person name="Shu S."/>
            <person name="Woodcroft B.J."/>
            <person name="Vervoort M."/>
            <person name="Kosik K.S."/>
            <person name="Manning G."/>
            <person name="Degnan B.M."/>
            <person name="Rokhsar D.S."/>
        </authorList>
    </citation>
    <scope>NUCLEOTIDE SEQUENCE [LARGE SCALE GENOMIC DNA]</scope>
</reference>
<keyword evidence="2" id="KW-1185">Reference proteome</keyword>
<gene>
    <name evidence="1" type="primary">105313054</name>
</gene>
<evidence type="ECO:0000313" key="1">
    <source>
        <dbReference type="EnsemblMetazoa" id="Aqu2.1.29283_001"/>
    </source>
</evidence>
<dbReference type="OrthoDB" id="8052806at2759"/>
<dbReference type="AlphaFoldDB" id="A0A1X7UNE4"/>
<name>A0A1X7UNE4_AMPQE</name>
<dbReference type="EnsemblMetazoa" id="Aqu2.1.29283_001">
    <property type="protein sequence ID" value="Aqu2.1.29283_001"/>
    <property type="gene ID" value="Aqu2.1.29283"/>
</dbReference>
<dbReference type="InParanoid" id="A0A1X7UNE4"/>
<dbReference type="eggNOG" id="KOG0017">
    <property type="taxonomic scope" value="Eukaryota"/>
</dbReference>
<dbReference type="PANTHER" id="PTHR47331">
    <property type="entry name" value="PHD-TYPE DOMAIN-CONTAINING PROTEIN"/>
    <property type="match status" value="1"/>
</dbReference>
<reference evidence="1" key="2">
    <citation type="submission" date="2017-05" db="UniProtKB">
        <authorList>
            <consortium name="EnsemblMetazoa"/>
        </authorList>
    </citation>
    <scope>IDENTIFICATION</scope>
</reference>
<dbReference type="KEGG" id="aqu:105313054"/>
<dbReference type="EnsemblMetazoa" id="XM_011406174.1">
    <property type="protein sequence ID" value="XP_011404476.1"/>
    <property type="gene ID" value="LOC105313054"/>
</dbReference>
<evidence type="ECO:0000313" key="2">
    <source>
        <dbReference type="Proteomes" id="UP000007879"/>
    </source>
</evidence>
<dbReference type="Proteomes" id="UP000007879">
    <property type="component" value="Unassembled WGS sequence"/>
</dbReference>
<sequence>MGIIVPVENSEECSVARIYYLPHHCVMRQDKSTTKLRIVYSGSAKMNRPSLNICLHIGPLLHEKVFDILLQFRTRLIAIVADVEKTFLMIQVAEVNRDVLRHLWYKDVSCENRLLQIYKFTDVVFGVAHLSRGV</sequence>
<protein>
    <submittedName>
        <fullName evidence="1">Uncharacterized protein</fullName>
    </submittedName>
</protein>
<organism evidence="1">
    <name type="scientific">Amphimedon queenslandica</name>
    <name type="common">Sponge</name>
    <dbReference type="NCBI Taxonomy" id="400682"/>
    <lineage>
        <taxon>Eukaryota</taxon>
        <taxon>Metazoa</taxon>
        <taxon>Porifera</taxon>
        <taxon>Demospongiae</taxon>
        <taxon>Heteroscleromorpha</taxon>
        <taxon>Haplosclerida</taxon>
        <taxon>Niphatidae</taxon>
        <taxon>Amphimedon</taxon>
    </lineage>
</organism>
<proteinExistence type="predicted"/>
<accession>A0A1X7UNE4</accession>